<dbReference type="OrthoDB" id="9975421at2759"/>
<evidence type="ECO:0000256" key="1">
    <source>
        <dbReference type="ARBA" id="ARBA00009952"/>
    </source>
</evidence>
<gene>
    <name evidence="2" type="ORF">Anas_02093</name>
</gene>
<reference evidence="2 3" key="1">
    <citation type="journal article" date="2019" name="PLoS Biol.">
        <title>Sex chromosomes control vertical transmission of feminizing Wolbachia symbionts in an isopod.</title>
        <authorList>
            <person name="Becking T."/>
            <person name="Chebbi M.A."/>
            <person name="Giraud I."/>
            <person name="Moumen B."/>
            <person name="Laverre T."/>
            <person name="Caubet Y."/>
            <person name="Peccoud J."/>
            <person name="Gilbert C."/>
            <person name="Cordaux R."/>
        </authorList>
    </citation>
    <scope>NUCLEOTIDE SEQUENCE [LARGE SCALE GENOMIC DNA]</scope>
    <source>
        <strain evidence="2">ANa2</strain>
        <tissue evidence="2">Whole body excluding digestive tract and cuticle</tissue>
    </source>
</reference>
<protein>
    <recommendedName>
        <fullName evidence="4">Protein FAM136A</fullName>
    </recommendedName>
</protein>
<sequence>MVDQAQSRIQEAMTSLVNEIDKSILRSMQRSMHLCAAKCCENEEASVNNVHKCIENCSTPLSQAQNFIQTELSQFQERLQRCVMVCQDKVKDKVTVSTTEVEAGVYKREFEDCAMQCVDEHISLLPSIRKRITKVLQKS</sequence>
<accession>A0A5N5TMV4</accession>
<dbReference type="GO" id="GO:0005737">
    <property type="term" value="C:cytoplasm"/>
    <property type="evidence" value="ECO:0007669"/>
    <property type="project" value="TreeGrafter"/>
</dbReference>
<dbReference type="AlphaFoldDB" id="A0A5N5TMV4"/>
<dbReference type="PANTHER" id="PTHR21096:SF0">
    <property type="entry name" value="PROTEIN FAM136A"/>
    <property type="match status" value="1"/>
</dbReference>
<dbReference type="PANTHER" id="PTHR21096">
    <property type="entry name" value="PROTEIN FAM136A"/>
    <property type="match status" value="1"/>
</dbReference>
<proteinExistence type="inferred from homology"/>
<evidence type="ECO:0000313" key="2">
    <source>
        <dbReference type="EMBL" id="KAB7507462.1"/>
    </source>
</evidence>
<organism evidence="2 3">
    <name type="scientific">Armadillidium nasatum</name>
    <dbReference type="NCBI Taxonomy" id="96803"/>
    <lineage>
        <taxon>Eukaryota</taxon>
        <taxon>Metazoa</taxon>
        <taxon>Ecdysozoa</taxon>
        <taxon>Arthropoda</taxon>
        <taxon>Crustacea</taxon>
        <taxon>Multicrustacea</taxon>
        <taxon>Malacostraca</taxon>
        <taxon>Eumalacostraca</taxon>
        <taxon>Peracarida</taxon>
        <taxon>Isopoda</taxon>
        <taxon>Oniscidea</taxon>
        <taxon>Crinocheta</taxon>
        <taxon>Armadillidiidae</taxon>
        <taxon>Armadillidium</taxon>
    </lineage>
</organism>
<evidence type="ECO:0000313" key="3">
    <source>
        <dbReference type="Proteomes" id="UP000326759"/>
    </source>
</evidence>
<dbReference type="EMBL" id="SEYY01000330">
    <property type="protein sequence ID" value="KAB7507462.1"/>
    <property type="molecule type" value="Genomic_DNA"/>
</dbReference>
<evidence type="ECO:0008006" key="4">
    <source>
        <dbReference type="Google" id="ProtNLM"/>
    </source>
</evidence>
<keyword evidence="3" id="KW-1185">Reference proteome</keyword>
<comment type="caution">
    <text evidence="2">The sequence shown here is derived from an EMBL/GenBank/DDBJ whole genome shotgun (WGS) entry which is preliminary data.</text>
</comment>
<dbReference type="Proteomes" id="UP000326759">
    <property type="component" value="Unassembled WGS sequence"/>
</dbReference>
<comment type="similarity">
    <text evidence="1">Belongs to the FAM136 family.</text>
</comment>
<dbReference type="InterPro" id="IPR008560">
    <property type="entry name" value="DUF842_euk"/>
</dbReference>
<dbReference type="Pfam" id="PF05811">
    <property type="entry name" value="DUF842"/>
    <property type="match status" value="1"/>
</dbReference>
<name>A0A5N5TMV4_9CRUS</name>